<protein>
    <recommendedName>
        <fullName evidence="3">Relaxosome protein TraY</fullName>
    </recommendedName>
</protein>
<dbReference type="AlphaFoldDB" id="A0A5C7BYQ2"/>
<name>A0A5C7BYQ2_SERMA</name>
<evidence type="ECO:0000256" key="5">
    <source>
        <dbReference type="ARBA" id="ARBA00022971"/>
    </source>
</evidence>
<evidence type="ECO:0000313" key="8">
    <source>
        <dbReference type="Proteomes" id="UP000321126"/>
    </source>
</evidence>
<organism evidence="7 8">
    <name type="scientific">Serratia marcescens</name>
    <dbReference type="NCBI Taxonomy" id="615"/>
    <lineage>
        <taxon>Bacteria</taxon>
        <taxon>Pseudomonadati</taxon>
        <taxon>Pseudomonadota</taxon>
        <taxon>Gammaproteobacteria</taxon>
        <taxon>Enterobacterales</taxon>
        <taxon>Yersiniaceae</taxon>
        <taxon>Serratia</taxon>
    </lineage>
</organism>
<dbReference type="RefSeq" id="WP_147882580.1">
    <property type="nucleotide sequence ID" value="NZ_CAMKUV010000002.1"/>
</dbReference>
<evidence type="ECO:0000256" key="2">
    <source>
        <dbReference type="ARBA" id="ARBA00007183"/>
    </source>
</evidence>
<dbReference type="EMBL" id="VOUQ01000017">
    <property type="protein sequence ID" value="TXE27706.1"/>
    <property type="molecule type" value="Genomic_DNA"/>
</dbReference>
<keyword evidence="5" id="KW-0184">Conjugation</keyword>
<reference evidence="7 8" key="1">
    <citation type="submission" date="2019-07" db="EMBL/GenBank/DDBJ databases">
        <title>Serratia strains were isolated from fresh produce.</title>
        <authorList>
            <person name="Cho G.-S."/>
            <person name="Stein M."/>
            <person name="Lee W."/>
            <person name="Suh S.H."/>
            <person name="Franz C.M.A.P."/>
        </authorList>
    </citation>
    <scope>NUCLEOTIDE SEQUENCE [LARGE SCALE GENOMIC DNA]</scope>
    <source>
        <strain evidence="7 8">S16</strain>
    </source>
</reference>
<comment type="subcellular location">
    <subcellularLocation>
        <location evidence="1">Cytoplasm</location>
    </subcellularLocation>
</comment>
<gene>
    <name evidence="7" type="ORF">FOT62_22160</name>
</gene>
<dbReference type="Proteomes" id="UP000321126">
    <property type="component" value="Unassembled WGS sequence"/>
</dbReference>
<sequence>MKKAKNECSERVVTLSLQLGEQVNELLSQAAKRSGRTKRQEALLRLTDHLMQVQDIAAAGKTFKF</sequence>
<evidence type="ECO:0000313" key="7">
    <source>
        <dbReference type="EMBL" id="TXE27706.1"/>
    </source>
</evidence>
<proteinExistence type="inferred from homology"/>
<evidence type="ECO:0000256" key="3">
    <source>
        <dbReference type="ARBA" id="ARBA00020541"/>
    </source>
</evidence>
<evidence type="ECO:0000256" key="1">
    <source>
        <dbReference type="ARBA" id="ARBA00004496"/>
    </source>
</evidence>
<dbReference type="Pfam" id="PF05509">
    <property type="entry name" value="TraY"/>
    <property type="match status" value="1"/>
</dbReference>
<keyword evidence="4" id="KW-0963">Cytoplasm</keyword>
<dbReference type="InterPro" id="IPR008876">
    <property type="entry name" value="TraY"/>
</dbReference>
<keyword evidence="6" id="KW-0238">DNA-binding</keyword>
<dbReference type="GO" id="GO:0003677">
    <property type="term" value="F:DNA binding"/>
    <property type="evidence" value="ECO:0007669"/>
    <property type="project" value="UniProtKB-KW"/>
</dbReference>
<evidence type="ECO:0000256" key="4">
    <source>
        <dbReference type="ARBA" id="ARBA00022490"/>
    </source>
</evidence>
<dbReference type="GO" id="GO:0005737">
    <property type="term" value="C:cytoplasm"/>
    <property type="evidence" value="ECO:0007669"/>
    <property type="project" value="UniProtKB-SubCell"/>
</dbReference>
<comment type="caution">
    <text evidence="7">The sequence shown here is derived from an EMBL/GenBank/DDBJ whole genome shotgun (WGS) entry which is preliminary data.</text>
</comment>
<evidence type="ECO:0000256" key="6">
    <source>
        <dbReference type="ARBA" id="ARBA00023125"/>
    </source>
</evidence>
<comment type="similarity">
    <text evidence="2">Belongs to the TraY family.</text>
</comment>
<accession>A0A5C7BYQ2</accession>